<dbReference type="PROSITE" id="PS50801">
    <property type="entry name" value="STAS"/>
    <property type="match status" value="1"/>
</dbReference>
<comment type="caution">
    <text evidence="5">The sequence shown here is derived from an EMBL/GenBank/DDBJ whole genome shotgun (WGS) entry which is preliminary data.</text>
</comment>
<feature type="domain" description="STAS" evidence="4">
    <location>
        <begin position="17"/>
        <end position="107"/>
    </location>
</feature>
<protein>
    <recommendedName>
        <fullName evidence="2">Anti-sigma factor antagonist</fullName>
    </recommendedName>
</protein>
<dbReference type="Pfam" id="PF13466">
    <property type="entry name" value="STAS_2"/>
    <property type="match status" value="1"/>
</dbReference>
<keyword evidence="3" id="KW-1133">Transmembrane helix</keyword>
<dbReference type="SUPFAM" id="SSF52091">
    <property type="entry name" value="SpoIIaa-like"/>
    <property type="match status" value="1"/>
</dbReference>
<keyword evidence="6" id="KW-1185">Reference proteome</keyword>
<sequence length="107" mass="11365">MTTLAPAPSDGADVLTVTTVHLNGEIDIFTSHALRRRLMRALPGGAGLLIVDLSAVSFCDASGLAVLIGIQRRARPRGVTLTLKSPRPLLTRLLRVTGLDRCLTVVP</sequence>
<dbReference type="InterPro" id="IPR002645">
    <property type="entry name" value="STAS_dom"/>
</dbReference>
<gene>
    <name evidence="5" type="ORF">HD595_008225</name>
</gene>
<dbReference type="PANTHER" id="PTHR33495">
    <property type="entry name" value="ANTI-SIGMA FACTOR ANTAGONIST TM_1081-RELATED-RELATED"/>
    <property type="match status" value="1"/>
</dbReference>
<evidence type="ECO:0000313" key="5">
    <source>
        <dbReference type="EMBL" id="MCP2352103.1"/>
    </source>
</evidence>
<feature type="transmembrane region" description="Helical" evidence="3">
    <location>
        <begin position="46"/>
        <end position="70"/>
    </location>
</feature>
<evidence type="ECO:0000256" key="3">
    <source>
        <dbReference type="SAM" id="Phobius"/>
    </source>
</evidence>
<reference evidence="5 6" key="1">
    <citation type="submission" date="2022-06" db="EMBL/GenBank/DDBJ databases">
        <title>Sequencing the genomes of 1000 actinobacteria strains.</title>
        <authorList>
            <person name="Klenk H.-P."/>
        </authorList>
    </citation>
    <scope>NUCLEOTIDE SEQUENCE [LARGE SCALE GENOMIC DNA]</scope>
    <source>
        <strain evidence="5 6">DSM 44170</strain>
    </source>
</reference>
<proteinExistence type="inferred from homology"/>
<evidence type="ECO:0000313" key="6">
    <source>
        <dbReference type="Proteomes" id="UP001320766"/>
    </source>
</evidence>
<evidence type="ECO:0000256" key="2">
    <source>
        <dbReference type="RuleBase" id="RU003749"/>
    </source>
</evidence>
<dbReference type="EMBL" id="JAMZEC010000001">
    <property type="protein sequence ID" value="MCP2352103.1"/>
    <property type="molecule type" value="Genomic_DNA"/>
</dbReference>
<keyword evidence="3" id="KW-0472">Membrane</keyword>
<dbReference type="InterPro" id="IPR003658">
    <property type="entry name" value="Anti-sigma_ant"/>
</dbReference>
<organism evidence="5 6">
    <name type="scientific">Nonomuraea roseoviolacea subsp. carminata</name>
    <dbReference type="NCBI Taxonomy" id="160689"/>
    <lineage>
        <taxon>Bacteria</taxon>
        <taxon>Bacillati</taxon>
        <taxon>Actinomycetota</taxon>
        <taxon>Actinomycetes</taxon>
        <taxon>Streptosporangiales</taxon>
        <taxon>Streptosporangiaceae</taxon>
        <taxon>Nonomuraea</taxon>
    </lineage>
</organism>
<name>A0ABT1KDK6_9ACTN</name>
<evidence type="ECO:0000259" key="4">
    <source>
        <dbReference type="PROSITE" id="PS50801"/>
    </source>
</evidence>
<dbReference type="PANTHER" id="PTHR33495:SF2">
    <property type="entry name" value="ANTI-SIGMA FACTOR ANTAGONIST TM_1081-RELATED"/>
    <property type="match status" value="1"/>
</dbReference>
<dbReference type="InterPro" id="IPR058548">
    <property type="entry name" value="MlaB-like_STAS"/>
</dbReference>
<accession>A0ABT1KDK6</accession>
<evidence type="ECO:0000256" key="1">
    <source>
        <dbReference type="ARBA" id="ARBA00009013"/>
    </source>
</evidence>
<comment type="similarity">
    <text evidence="1 2">Belongs to the anti-sigma-factor antagonist family.</text>
</comment>
<dbReference type="Gene3D" id="3.30.750.24">
    <property type="entry name" value="STAS domain"/>
    <property type="match status" value="1"/>
</dbReference>
<keyword evidence="3" id="KW-0812">Transmembrane</keyword>
<dbReference type="NCBIfam" id="TIGR00377">
    <property type="entry name" value="ant_ant_sig"/>
    <property type="match status" value="1"/>
</dbReference>
<dbReference type="CDD" id="cd07043">
    <property type="entry name" value="STAS_anti-anti-sigma_factors"/>
    <property type="match status" value="1"/>
</dbReference>
<dbReference type="RefSeq" id="WP_253779102.1">
    <property type="nucleotide sequence ID" value="NZ_BAAAVE010000011.1"/>
</dbReference>
<dbReference type="InterPro" id="IPR036513">
    <property type="entry name" value="STAS_dom_sf"/>
</dbReference>
<dbReference type="Proteomes" id="UP001320766">
    <property type="component" value="Unassembled WGS sequence"/>
</dbReference>